<dbReference type="OrthoDB" id="3551866at2759"/>
<evidence type="ECO:0000313" key="2">
    <source>
        <dbReference type="Proteomes" id="UP000235672"/>
    </source>
</evidence>
<dbReference type="Proteomes" id="UP000235672">
    <property type="component" value="Unassembled WGS sequence"/>
</dbReference>
<organism evidence="1 2">
    <name type="scientific">Hyaloscypha hepaticicola</name>
    <dbReference type="NCBI Taxonomy" id="2082293"/>
    <lineage>
        <taxon>Eukaryota</taxon>
        <taxon>Fungi</taxon>
        <taxon>Dikarya</taxon>
        <taxon>Ascomycota</taxon>
        <taxon>Pezizomycotina</taxon>
        <taxon>Leotiomycetes</taxon>
        <taxon>Helotiales</taxon>
        <taxon>Hyaloscyphaceae</taxon>
        <taxon>Hyaloscypha</taxon>
    </lineage>
</organism>
<keyword evidence="2" id="KW-1185">Reference proteome</keyword>
<protein>
    <submittedName>
        <fullName evidence="1">Uncharacterized protein</fullName>
    </submittedName>
</protein>
<gene>
    <name evidence="1" type="ORF">NA56DRAFT_746729</name>
</gene>
<evidence type="ECO:0000313" key="1">
    <source>
        <dbReference type="EMBL" id="PMD23713.1"/>
    </source>
</evidence>
<sequence>MASSNVFTSISDIEAWFTNKRAPVEIQTYALQHCSNCRPTIEPCATCLRFQDILRKDFEIWVELEAREINSFKNPSSEQDPTQFQQLHVKEKAKIQEEIGIREKTNSWMGPAARSQQNNLNEIGVQERANSWMCPMKESKQDELRKWKEKLEDLDRWFDIEDEVLKAKGWF</sequence>
<proteinExistence type="predicted"/>
<accession>A0A2J6QBS4</accession>
<dbReference type="EMBL" id="KZ613474">
    <property type="protein sequence ID" value="PMD23713.1"/>
    <property type="molecule type" value="Genomic_DNA"/>
</dbReference>
<reference evidence="1 2" key="1">
    <citation type="submission" date="2016-05" db="EMBL/GenBank/DDBJ databases">
        <title>A degradative enzymes factory behind the ericoid mycorrhizal symbiosis.</title>
        <authorList>
            <consortium name="DOE Joint Genome Institute"/>
            <person name="Martino E."/>
            <person name="Morin E."/>
            <person name="Grelet G."/>
            <person name="Kuo A."/>
            <person name="Kohler A."/>
            <person name="Daghino S."/>
            <person name="Barry K."/>
            <person name="Choi C."/>
            <person name="Cichocki N."/>
            <person name="Clum A."/>
            <person name="Copeland A."/>
            <person name="Hainaut M."/>
            <person name="Haridas S."/>
            <person name="Labutti K."/>
            <person name="Lindquist E."/>
            <person name="Lipzen A."/>
            <person name="Khouja H.-R."/>
            <person name="Murat C."/>
            <person name="Ohm R."/>
            <person name="Olson A."/>
            <person name="Spatafora J."/>
            <person name="Veneault-Fourrey C."/>
            <person name="Henrissat B."/>
            <person name="Grigoriev I."/>
            <person name="Martin F."/>
            <person name="Perotto S."/>
        </authorList>
    </citation>
    <scope>NUCLEOTIDE SEQUENCE [LARGE SCALE GENOMIC DNA]</scope>
    <source>
        <strain evidence="1 2">UAMH 7357</strain>
    </source>
</reference>
<name>A0A2J6QBS4_9HELO</name>
<dbReference type="AlphaFoldDB" id="A0A2J6QBS4"/>